<evidence type="ECO:0000313" key="3">
    <source>
        <dbReference type="Proteomes" id="UP001500266"/>
    </source>
</evidence>
<reference evidence="3" key="1">
    <citation type="journal article" date="2019" name="Int. J. Syst. Evol. Microbiol.">
        <title>The Global Catalogue of Microorganisms (GCM) 10K type strain sequencing project: providing services to taxonomists for standard genome sequencing and annotation.</title>
        <authorList>
            <consortium name="The Broad Institute Genomics Platform"/>
            <consortium name="The Broad Institute Genome Sequencing Center for Infectious Disease"/>
            <person name="Wu L."/>
            <person name="Ma J."/>
        </authorList>
    </citation>
    <scope>NUCLEOTIDE SEQUENCE [LARGE SCALE GENOMIC DNA]</scope>
    <source>
        <strain evidence="3">JCM 17316</strain>
    </source>
</reference>
<comment type="caution">
    <text evidence="2">The sequence shown here is derived from an EMBL/GenBank/DDBJ whole genome shotgun (WGS) entry which is preliminary data.</text>
</comment>
<keyword evidence="3" id="KW-1185">Reference proteome</keyword>
<dbReference type="RefSeq" id="WP_345018398.1">
    <property type="nucleotide sequence ID" value="NZ_BAABDO010000012.1"/>
</dbReference>
<feature type="transmembrane region" description="Helical" evidence="1">
    <location>
        <begin position="31"/>
        <end position="52"/>
    </location>
</feature>
<keyword evidence="1" id="KW-1133">Transmembrane helix</keyword>
<gene>
    <name evidence="2" type="ORF">GCM10022416_13090</name>
</gene>
<keyword evidence="1" id="KW-0472">Membrane</keyword>
<keyword evidence="1" id="KW-0812">Transmembrane</keyword>
<organism evidence="2 3">
    <name type="scientific">Actinomadura keratinilytica</name>
    <dbReference type="NCBI Taxonomy" id="547461"/>
    <lineage>
        <taxon>Bacteria</taxon>
        <taxon>Bacillati</taxon>
        <taxon>Actinomycetota</taxon>
        <taxon>Actinomycetes</taxon>
        <taxon>Streptosporangiales</taxon>
        <taxon>Thermomonosporaceae</taxon>
        <taxon>Actinomadura</taxon>
    </lineage>
</organism>
<evidence type="ECO:0008006" key="4">
    <source>
        <dbReference type="Google" id="ProtNLM"/>
    </source>
</evidence>
<proteinExistence type="predicted"/>
<accession>A0ABP7Y9J6</accession>
<name>A0ABP7Y9J6_9ACTN</name>
<dbReference type="Proteomes" id="UP001500266">
    <property type="component" value="Unassembled WGS sequence"/>
</dbReference>
<protein>
    <recommendedName>
        <fullName evidence="4">Flp family type IVb pilin</fullName>
    </recommendedName>
</protein>
<sequence length="77" mass="7737">MTSLRNASIRVAALVTAYTTRGDRDRGEGPLSYIAVALLIAAIAVAVAGSGVGGTIVSQIQSAVSNIFTRGNSAISS</sequence>
<dbReference type="EMBL" id="BAABDO010000012">
    <property type="protein sequence ID" value="GAA4132853.1"/>
    <property type="molecule type" value="Genomic_DNA"/>
</dbReference>
<evidence type="ECO:0000256" key="1">
    <source>
        <dbReference type="SAM" id="Phobius"/>
    </source>
</evidence>
<evidence type="ECO:0000313" key="2">
    <source>
        <dbReference type="EMBL" id="GAA4132853.1"/>
    </source>
</evidence>